<protein>
    <submittedName>
        <fullName evidence="3">Helix-turn-helix</fullName>
    </submittedName>
</protein>
<sequence length="105" mass="11651">MEINASRIKAIRQQHQWTQQQLADMCGVSLRTIQRVEKEGNAASETIMSLCAVFEVPREDLLVVPKLDESEWQTIKIGNQFVMIIGAAVSGLVTGAAIMYWMLGG</sequence>
<reference evidence="4" key="1">
    <citation type="submission" date="2016-11" db="EMBL/GenBank/DDBJ databases">
        <authorList>
            <person name="Varghese N."/>
            <person name="Submissions S."/>
        </authorList>
    </citation>
    <scope>NUCLEOTIDE SEQUENCE [LARGE SCALE GENOMIC DNA]</scope>
    <source>
        <strain evidence="4">CGMCC 1.8995</strain>
    </source>
</reference>
<evidence type="ECO:0000313" key="3">
    <source>
        <dbReference type="EMBL" id="SHG90295.1"/>
    </source>
</evidence>
<gene>
    <name evidence="3" type="ORF">SAMN05216361_3278</name>
</gene>
<dbReference type="AlphaFoldDB" id="A0A1M5NLH8"/>
<keyword evidence="1" id="KW-0812">Transmembrane</keyword>
<dbReference type="InterPro" id="IPR010982">
    <property type="entry name" value="Lambda_DNA-bd_dom_sf"/>
</dbReference>
<dbReference type="Pfam" id="PF01381">
    <property type="entry name" value="HTH_3"/>
    <property type="match status" value="1"/>
</dbReference>
<feature type="transmembrane region" description="Helical" evidence="1">
    <location>
        <begin position="81"/>
        <end position="103"/>
    </location>
</feature>
<keyword evidence="1" id="KW-0472">Membrane</keyword>
<proteinExistence type="predicted"/>
<dbReference type="InterPro" id="IPR001387">
    <property type="entry name" value="Cro/C1-type_HTH"/>
</dbReference>
<dbReference type="SUPFAM" id="SSF47413">
    <property type="entry name" value="lambda repressor-like DNA-binding domains"/>
    <property type="match status" value="1"/>
</dbReference>
<accession>A0A1M5NLH8</accession>
<dbReference type="STRING" id="634436.SAMN05216361_3278"/>
<dbReference type="CDD" id="cd00093">
    <property type="entry name" value="HTH_XRE"/>
    <property type="match status" value="1"/>
</dbReference>
<dbReference type="RefSeq" id="WP_073324240.1">
    <property type="nucleotide sequence ID" value="NZ_FQWD01000005.1"/>
</dbReference>
<keyword evidence="1" id="KW-1133">Transmembrane helix</keyword>
<dbReference type="SMART" id="SM00530">
    <property type="entry name" value="HTH_XRE"/>
    <property type="match status" value="1"/>
</dbReference>
<evidence type="ECO:0000259" key="2">
    <source>
        <dbReference type="PROSITE" id="PS50943"/>
    </source>
</evidence>
<dbReference type="Proteomes" id="UP000184520">
    <property type="component" value="Unassembled WGS sequence"/>
</dbReference>
<dbReference type="PROSITE" id="PS50943">
    <property type="entry name" value="HTH_CROC1"/>
    <property type="match status" value="1"/>
</dbReference>
<organism evidence="3 4">
    <name type="scientific">Marisediminitalea aggregata</name>
    <dbReference type="NCBI Taxonomy" id="634436"/>
    <lineage>
        <taxon>Bacteria</taxon>
        <taxon>Pseudomonadati</taxon>
        <taxon>Pseudomonadota</taxon>
        <taxon>Gammaproteobacteria</taxon>
        <taxon>Alteromonadales</taxon>
        <taxon>Alteromonadaceae</taxon>
        <taxon>Marisediminitalea</taxon>
    </lineage>
</organism>
<evidence type="ECO:0000313" key="4">
    <source>
        <dbReference type="Proteomes" id="UP000184520"/>
    </source>
</evidence>
<dbReference type="EMBL" id="FQWD01000005">
    <property type="protein sequence ID" value="SHG90295.1"/>
    <property type="molecule type" value="Genomic_DNA"/>
</dbReference>
<evidence type="ECO:0000256" key="1">
    <source>
        <dbReference type="SAM" id="Phobius"/>
    </source>
</evidence>
<name>A0A1M5NLH8_9ALTE</name>
<dbReference type="Gene3D" id="1.10.260.40">
    <property type="entry name" value="lambda repressor-like DNA-binding domains"/>
    <property type="match status" value="1"/>
</dbReference>
<feature type="domain" description="HTH cro/C1-type" evidence="2">
    <location>
        <begin position="8"/>
        <end position="61"/>
    </location>
</feature>
<dbReference type="GO" id="GO:0003677">
    <property type="term" value="F:DNA binding"/>
    <property type="evidence" value="ECO:0007669"/>
    <property type="project" value="InterPro"/>
</dbReference>
<keyword evidence="4" id="KW-1185">Reference proteome</keyword>
<dbReference type="OrthoDB" id="21915at2"/>